<dbReference type="AlphaFoldDB" id="A0A9X3SPZ0"/>
<evidence type="ECO:0000256" key="3">
    <source>
        <dbReference type="ARBA" id="ARBA00012670"/>
    </source>
</evidence>
<comment type="catalytic activity">
    <reaction evidence="1">
        <text>Hydrolysis of terminal non-reducing alpha-L-arabinofuranoside residues in alpha-L-arabinosides.</text>
        <dbReference type="EC" id="3.2.1.55"/>
    </reaction>
</comment>
<evidence type="ECO:0000256" key="6">
    <source>
        <dbReference type="SAM" id="MobiDB-lite"/>
    </source>
</evidence>
<dbReference type="Pfam" id="PF06964">
    <property type="entry name" value="Alpha-L-AF_C"/>
    <property type="match status" value="1"/>
</dbReference>
<dbReference type="SUPFAM" id="SSF51445">
    <property type="entry name" value="(Trans)glycosidases"/>
    <property type="match status" value="1"/>
</dbReference>
<reference evidence="8" key="1">
    <citation type="submission" date="2022-12" db="EMBL/GenBank/DDBJ databases">
        <title>Gycomyces niveus sp.nov.,a novel actinomycete isolated from soil in Shouguan.</title>
        <authorList>
            <person name="Yang X."/>
        </authorList>
    </citation>
    <scope>NUCLEOTIDE SEQUENCE</scope>
    <source>
        <strain evidence="8">NEAU-A15</strain>
    </source>
</reference>
<gene>
    <name evidence="8" type="ORF">O1R50_07930</name>
</gene>
<feature type="compositionally biased region" description="Pro residues" evidence="6">
    <location>
        <begin position="14"/>
        <end position="24"/>
    </location>
</feature>
<dbReference type="InterPro" id="IPR055235">
    <property type="entry name" value="ASD1_cat"/>
</dbReference>
<feature type="domain" description="Alpha-L-arabinofuranosidase C-terminal" evidence="7">
    <location>
        <begin position="427"/>
        <end position="757"/>
    </location>
</feature>
<dbReference type="EC" id="3.2.1.55" evidence="3"/>
<sequence>WGGPPRAAGRPPRGRPPPPPPPAPDLWGLFIEDLNDALDGGLNAELIRNGDFEFNEADREGWNALTGWETVGEVEVRREDPVHANNAHHVRAVGPAVLVNEGWDGIGLAADARFRFSCFARAQGDPVELAVEIGDGSARAAFTVRQGDWQRVDLDLTAVRDERGELSIAVPADAVVDLDCVSLRPLGSDGEPLTFRLDLLAALQELRPSFIRFPGGCLAHGLGLENMYHWKRTIGPRHEREQIRNLWGYHQSRQIGYVEYFELCEATGATPIPIVAAGVCCQNTPGGGAPIPESEMDAYVQDVLDLVEFANGGTDTAWGAKRAALGHPEPFGLRYLGIGNEDEITDAFRDRYARIEDAVVAAHPEITVIGTTGPQPFGPDYEAGWAYARERGTPMVDEHGYQVPRWFHQNIDRYESYDPAEAKVYIGEYAARSSTVRSALAEAAYMIGLERRPEVVKLASYAPLLARVGHTQWVPDLIYFTAEDVLPSASYHVQQMFGAERGERVHSVELDGVQGEPVALPTAGTAKLRSDHATVAFTGLVLDGNPLPDAVTAPGGEGVLLGGIDPRDAELEFTAVRRDGEEGFTVRLGPEAPQSFLEVFAGGWQNKSTGVARSSDGISENDHGPIPWPGVRTGEPVRMRIRLEGPRVRVWVDGELRHDYEQDLRPEQRVVAGALSRGALSDGTGEYVVRLVNATASARTAEVVLPGAPGPVRADVRLLAGVSDPDAGRPFEASPVTPVDSYLKGDSGFDLELPPWSFATAVVRPVG</sequence>
<evidence type="ECO:0000313" key="8">
    <source>
        <dbReference type="EMBL" id="MDA1359546.1"/>
    </source>
</evidence>
<comment type="similarity">
    <text evidence="2">Belongs to the glycosyl hydrolase 51 family.</text>
</comment>
<evidence type="ECO:0000256" key="1">
    <source>
        <dbReference type="ARBA" id="ARBA00001462"/>
    </source>
</evidence>
<feature type="non-terminal residue" evidence="8">
    <location>
        <position position="1"/>
    </location>
</feature>
<evidence type="ECO:0000313" key="9">
    <source>
        <dbReference type="Proteomes" id="UP001146067"/>
    </source>
</evidence>
<dbReference type="PANTHER" id="PTHR31776">
    <property type="entry name" value="ALPHA-L-ARABINOFURANOSIDASE 1"/>
    <property type="match status" value="1"/>
</dbReference>
<dbReference type="GO" id="GO:0046556">
    <property type="term" value="F:alpha-L-arabinofuranosidase activity"/>
    <property type="evidence" value="ECO:0007669"/>
    <property type="project" value="UniProtKB-EC"/>
</dbReference>
<accession>A0A9X3SPZ0</accession>
<dbReference type="EMBL" id="JAPZVP010000005">
    <property type="protein sequence ID" value="MDA1359546.1"/>
    <property type="molecule type" value="Genomic_DNA"/>
</dbReference>
<organism evidence="8 9">
    <name type="scientific">Glycomyces luteolus</name>
    <dbReference type="NCBI Taxonomy" id="2670330"/>
    <lineage>
        <taxon>Bacteria</taxon>
        <taxon>Bacillati</taxon>
        <taxon>Actinomycetota</taxon>
        <taxon>Actinomycetes</taxon>
        <taxon>Glycomycetales</taxon>
        <taxon>Glycomycetaceae</taxon>
        <taxon>Glycomyces</taxon>
    </lineage>
</organism>
<dbReference type="Proteomes" id="UP001146067">
    <property type="component" value="Unassembled WGS sequence"/>
</dbReference>
<evidence type="ECO:0000256" key="2">
    <source>
        <dbReference type="ARBA" id="ARBA00007186"/>
    </source>
</evidence>
<keyword evidence="9" id="KW-1185">Reference proteome</keyword>
<proteinExistence type="inferred from homology"/>
<dbReference type="Gene3D" id="2.60.120.260">
    <property type="entry name" value="Galactose-binding domain-like"/>
    <property type="match status" value="1"/>
</dbReference>
<feature type="region of interest" description="Disordered" evidence="6">
    <location>
        <begin position="610"/>
        <end position="631"/>
    </location>
</feature>
<dbReference type="InterPro" id="IPR051563">
    <property type="entry name" value="Glycosyl_Hydrolase_51"/>
</dbReference>
<evidence type="ECO:0000256" key="5">
    <source>
        <dbReference type="ARBA" id="ARBA00022801"/>
    </source>
</evidence>
<dbReference type="InterPro" id="IPR017853">
    <property type="entry name" value="GH"/>
</dbReference>
<dbReference type="RefSeq" id="WP_270109389.1">
    <property type="nucleotide sequence ID" value="NZ_JAPZVP010000005.1"/>
</dbReference>
<dbReference type="InterPro" id="IPR010720">
    <property type="entry name" value="Alpha-L-AF_C"/>
</dbReference>
<keyword evidence="4" id="KW-0732">Signal</keyword>
<comment type="caution">
    <text evidence="8">The sequence shown here is derived from an EMBL/GenBank/DDBJ whole genome shotgun (WGS) entry which is preliminary data.</text>
</comment>
<keyword evidence="5" id="KW-0378">Hydrolase</keyword>
<dbReference type="PANTHER" id="PTHR31776:SF26">
    <property type="entry name" value="SECRETED ARABINOSIDASE"/>
    <property type="match status" value="1"/>
</dbReference>
<evidence type="ECO:0000259" key="7">
    <source>
        <dbReference type="SMART" id="SM00813"/>
    </source>
</evidence>
<dbReference type="Pfam" id="PF22848">
    <property type="entry name" value="ASD1_dom"/>
    <property type="match status" value="1"/>
</dbReference>
<dbReference type="SMART" id="SM00813">
    <property type="entry name" value="Alpha-L-AF_C"/>
    <property type="match status" value="1"/>
</dbReference>
<feature type="region of interest" description="Disordered" evidence="6">
    <location>
        <begin position="1"/>
        <end position="24"/>
    </location>
</feature>
<dbReference type="GO" id="GO:0046373">
    <property type="term" value="P:L-arabinose metabolic process"/>
    <property type="evidence" value="ECO:0007669"/>
    <property type="project" value="InterPro"/>
</dbReference>
<protein>
    <recommendedName>
        <fullName evidence="3">non-reducing end alpha-L-arabinofuranosidase</fullName>
        <ecNumber evidence="3">3.2.1.55</ecNumber>
    </recommendedName>
</protein>
<evidence type="ECO:0000256" key="4">
    <source>
        <dbReference type="ARBA" id="ARBA00022729"/>
    </source>
</evidence>
<dbReference type="Gene3D" id="3.20.20.80">
    <property type="entry name" value="Glycosidases"/>
    <property type="match status" value="1"/>
</dbReference>
<feature type="compositionally biased region" description="Low complexity" evidence="6">
    <location>
        <begin position="1"/>
        <end position="11"/>
    </location>
</feature>
<name>A0A9X3SPZ0_9ACTN</name>